<feature type="compositionally biased region" description="Polar residues" evidence="1">
    <location>
        <begin position="53"/>
        <end position="62"/>
    </location>
</feature>
<comment type="caution">
    <text evidence="2">The sequence shown here is derived from an EMBL/GenBank/DDBJ whole genome shotgun (WGS) entry which is preliminary data.</text>
</comment>
<evidence type="ECO:0000256" key="1">
    <source>
        <dbReference type="SAM" id="MobiDB-lite"/>
    </source>
</evidence>
<dbReference type="EMBL" id="JASPKY010000060">
    <property type="protein sequence ID" value="KAK9744292.1"/>
    <property type="molecule type" value="Genomic_DNA"/>
</dbReference>
<feature type="region of interest" description="Disordered" evidence="1">
    <location>
        <begin position="41"/>
        <end position="93"/>
    </location>
</feature>
<dbReference type="Proteomes" id="UP001458880">
    <property type="component" value="Unassembled WGS sequence"/>
</dbReference>
<feature type="compositionally biased region" description="Basic and acidic residues" evidence="1">
    <location>
        <begin position="63"/>
        <end position="78"/>
    </location>
</feature>
<gene>
    <name evidence="2" type="ORF">QE152_g7921</name>
</gene>
<name>A0AAW1M720_POPJA</name>
<evidence type="ECO:0000313" key="3">
    <source>
        <dbReference type="Proteomes" id="UP001458880"/>
    </source>
</evidence>
<accession>A0AAW1M720</accession>
<evidence type="ECO:0000313" key="2">
    <source>
        <dbReference type="EMBL" id="KAK9744292.1"/>
    </source>
</evidence>
<organism evidence="2 3">
    <name type="scientific">Popillia japonica</name>
    <name type="common">Japanese beetle</name>
    <dbReference type="NCBI Taxonomy" id="7064"/>
    <lineage>
        <taxon>Eukaryota</taxon>
        <taxon>Metazoa</taxon>
        <taxon>Ecdysozoa</taxon>
        <taxon>Arthropoda</taxon>
        <taxon>Hexapoda</taxon>
        <taxon>Insecta</taxon>
        <taxon>Pterygota</taxon>
        <taxon>Neoptera</taxon>
        <taxon>Endopterygota</taxon>
        <taxon>Coleoptera</taxon>
        <taxon>Polyphaga</taxon>
        <taxon>Scarabaeiformia</taxon>
        <taxon>Scarabaeidae</taxon>
        <taxon>Rutelinae</taxon>
        <taxon>Popillia</taxon>
    </lineage>
</organism>
<dbReference type="AlphaFoldDB" id="A0AAW1M720"/>
<sequence length="124" mass="14580">MHYNTDFFNRKTKHQCITILTSSTEQQFRCYTIRHQTSSKRQKKCKALEPKTGFSNNNQHSITMERRQNESKQKEANRGLKKGKIHSVPKEIAKPKRNSAGINCLHCEEFFCPYYHRLTALSTM</sequence>
<reference evidence="2 3" key="1">
    <citation type="journal article" date="2024" name="BMC Genomics">
        <title>De novo assembly and annotation of Popillia japonica's genome with initial clues to its potential as an invasive pest.</title>
        <authorList>
            <person name="Cucini C."/>
            <person name="Boschi S."/>
            <person name="Funari R."/>
            <person name="Cardaioli E."/>
            <person name="Iannotti N."/>
            <person name="Marturano G."/>
            <person name="Paoli F."/>
            <person name="Bruttini M."/>
            <person name="Carapelli A."/>
            <person name="Frati F."/>
            <person name="Nardi F."/>
        </authorList>
    </citation>
    <scope>NUCLEOTIDE SEQUENCE [LARGE SCALE GENOMIC DNA]</scope>
    <source>
        <strain evidence="2">DMR45628</strain>
    </source>
</reference>
<protein>
    <submittedName>
        <fullName evidence="2">Uncharacterized protein</fullName>
    </submittedName>
</protein>
<proteinExistence type="predicted"/>
<keyword evidence="3" id="KW-1185">Reference proteome</keyword>